<dbReference type="EMBL" id="ML978075">
    <property type="protein sequence ID" value="KAF2011161.1"/>
    <property type="molecule type" value="Genomic_DNA"/>
</dbReference>
<keyword evidence="3" id="KW-0285">Flavoprotein</keyword>
<feature type="domain" description="FAD-binding PCMH-type" evidence="6">
    <location>
        <begin position="29"/>
        <end position="201"/>
    </location>
</feature>
<dbReference type="SUPFAM" id="SSF56176">
    <property type="entry name" value="FAD-binding/transporter-associated domain-like"/>
    <property type="match status" value="1"/>
</dbReference>
<keyword evidence="4" id="KW-0274">FAD</keyword>
<dbReference type="Pfam" id="PF08031">
    <property type="entry name" value="BBE"/>
    <property type="match status" value="1"/>
</dbReference>
<dbReference type="InterPro" id="IPR050416">
    <property type="entry name" value="FAD-linked_Oxidoreductase"/>
</dbReference>
<dbReference type="GO" id="GO:0071949">
    <property type="term" value="F:FAD binding"/>
    <property type="evidence" value="ECO:0007669"/>
    <property type="project" value="InterPro"/>
</dbReference>
<evidence type="ECO:0000256" key="1">
    <source>
        <dbReference type="ARBA" id="ARBA00001974"/>
    </source>
</evidence>
<dbReference type="GO" id="GO:0016491">
    <property type="term" value="F:oxidoreductase activity"/>
    <property type="evidence" value="ECO:0007669"/>
    <property type="project" value="UniProtKB-KW"/>
</dbReference>
<dbReference type="GeneID" id="54282055"/>
<dbReference type="Proteomes" id="UP000799778">
    <property type="component" value="Unassembled WGS sequence"/>
</dbReference>
<evidence type="ECO:0000313" key="7">
    <source>
        <dbReference type="EMBL" id="KAF2011161.1"/>
    </source>
</evidence>
<dbReference type="Pfam" id="PF01565">
    <property type="entry name" value="FAD_binding_4"/>
    <property type="match status" value="1"/>
</dbReference>
<evidence type="ECO:0000256" key="2">
    <source>
        <dbReference type="ARBA" id="ARBA00005466"/>
    </source>
</evidence>
<dbReference type="InterPro" id="IPR006093">
    <property type="entry name" value="Oxy_OxRdtase_FAD_BS"/>
</dbReference>
<dbReference type="InterPro" id="IPR006094">
    <property type="entry name" value="Oxid_FAD_bind_N"/>
</dbReference>
<keyword evidence="5" id="KW-0560">Oxidoreductase</keyword>
<dbReference type="PROSITE" id="PS51387">
    <property type="entry name" value="FAD_PCMH"/>
    <property type="match status" value="1"/>
</dbReference>
<dbReference type="Gene3D" id="3.40.462.20">
    <property type="match status" value="1"/>
</dbReference>
<keyword evidence="8" id="KW-1185">Reference proteome</keyword>
<evidence type="ECO:0000259" key="6">
    <source>
        <dbReference type="PROSITE" id="PS51387"/>
    </source>
</evidence>
<dbReference type="InterPro" id="IPR036318">
    <property type="entry name" value="FAD-bd_PCMH-like_sf"/>
</dbReference>
<reference evidence="7" key="1">
    <citation type="journal article" date="2020" name="Stud. Mycol.">
        <title>101 Dothideomycetes genomes: a test case for predicting lifestyles and emergence of pathogens.</title>
        <authorList>
            <person name="Haridas S."/>
            <person name="Albert R."/>
            <person name="Binder M."/>
            <person name="Bloem J."/>
            <person name="Labutti K."/>
            <person name="Salamov A."/>
            <person name="Andreopoulos B."/>
            <person name="Baker S."/>
            <person name="Barry K."/>
            <person name="Bills G."/>
            <person name="Bluhm B."/>
            <person name="Cannon C."/>
            <person name="Castanera R."/>
            <person name="Culley D."/>
            <person name="Daum C."/>
            <person name="Ezra D."/>
            <person name="Gonzalez J."/>
            <person name="Henrissat B."/>
            <person name="Kuo A."/>
            <person name="Liang C."/>
            <person name="Lipzen A."/>
            <person name="Lutzoni F."/>
            <person name="Magnuson J."/>
            <person name="Mondo S."/>
            <person name="Nolan M."/>
            <person name="Ohm R."/>
            <person name="Pangilinan J."/>
            <person name="Park H.-J."/>
            <person name="Ramirez L."/>
            <person name="Alfaro M."/>
            <person name="Sun H."/>
            <person name="Tritt A."/>
            <person name="Yoshinaga Y."/>
            <person name="Zwiers L.-H."/>
            <person name="Turgeon B."/>
            <person name="Goodwin S."/>
            <person name="Spatafora J."/>
            <person name="Crous P."/>
            <person name="Grigoriev I."/>
        </authorList>
    </citation>
    <scope>NUCLEOTIDE SEQUENCE</scope>
    <source>
        <strain evidence="7">CBS 175.79</strain>
    </source>
</reference>
<dbReference type="OrthoDB" id="407275at2759"/>
<comment type="similarity">
    <text evidence="2">Belongs to the oxygen-dependent FAD-linked oxidoreductase family.</text>
</comment>
<sequence>MSCLQKNRVEFIAQGDAKYNELSTPYNTRIRTRPRIIITPNRVSDIQYAVVCAQREGFKVQPRAGGHSYAGYSTGDANTLIIDLRYISNVEYDPRSRKAFAFGGARLGNLGLKLGADGKAISHGDCPGVGLAGHSLHGGFGYTSRMWGLSTDHILSMKVVTATGDLVSASPKLNSDLFYAMKGAGDSFGIAVEFELKTRTVPDKVLRFIFDLARYSRDAKRMADVFVNVQACVQSRSFGDNYGLTIRLATDAFRVAGYFYGKEADFQRTMLPCLSKAAPVTITIEEQSFSRSLSSIAGDAPLRRFIDAPGAKSNFYAKSVMIPEQRPLNKAQMQDYFRTVLEAGARVPNQFVITFRLMGGTGSHVKKDYGDTSIPWRDTLWIAQHDGQTQRNPRDVARAITAMNDQLEGSIQRNVATYFMFPPFIDPDLTREESHKMYLGDEHSRRLQRIKTKWDPTNVFSNPQSVQLERRR</sequence>
<evidence type="ECO:0000256" key="3">
    <source>
        <dbReference type="ARBA" id="ARBA00022630"/>
    </source>
</evidence>
<evidence type="ECO:0000256" key="5">
    <source>
        <dbReference type="ARBA" id="ARBA00023002"/>
    </source>
</evidence>
<dbReference type="InterPro" id="IPR012951">
    <property type="entry name" value="BBE"/>
</dbReference>
<dbReference type="InterPro" id="IPR016169">
    <property type="entry name" value="FAD-bd_PCMH_sub2"/>
</dbReference>
<comment type="cofactor">
    <cofactor evidence="1">
        <name>FAD</name>
        <dbReference type="ChEBI" id="CHEBI:57692"/>
    </cofactor>
</comment>
<dbReference type="PROSITE" id="PS00862">
    <property type="entry name" value="OX2_COVAL_FAD"/>
    <property type="match status" value="1"/>
</dbReference>
<dbReference type="PANTHER" id="PTHR42973:SF39">
    <property type="entry name" value="FAD-BINDING PCMH-TYPE DOMAIN-CONTAINING PROTEIN"/>
    <property type="match status" value="1"/>
</dbReference>
<evidence type="ECO:0000313" key="8">
    <source>
        <dbReference type="Proteomes" id="UP000799778"/>
    </source>
</evidence>
<dbReference type="InterPro" id="IPR016166">
    <property type="entry name" value="FAD-bd_PCMH"/>
</dbReference>
<dbReference type="PANTHER" id="PTHR42973">
    <property type="entry name" value="BINDING OXIDOREDUCTASE, PUTATIVE (AFU_ORTHOLOGUE AFUA_1G17690)-RELATED"/>
    <property type="match status" value="1"/>
</dbReference>
<dbReference type="Gene3D" id="3.30.465.10">
    <property type="match status" value="1"/>
</dbReference>
<proteinExistence type="inferred from homology"/>
<dbReference type="AlphaFoldDB" id="A0A6A5XE61"/>
<accession>A0A6A5XE61</accession>
<name>A0A6A5XE61_9PLEO</name>
<organism evidence="7 8">
    <name type="scientific">Aaosphaeria arxii CBS 175.79</name>
    <dbReference type="NCBI Taxonomy" id="1450172"/>
    <lineage>
        <taxon>Eukaryota</taxon>
        <taxon>Fungi</taxon>
        <taxon>Dikarya</taxon>
        <taxon>Ascomycota</taxon>
        <taxon>Pezizomycotina</taxon>
        <taxon>Dothideomycetes</taxon>
        <taxon>Pleosporomycetidae</taxon>
        <taxon>Pleosporales</taxon>
        <taxon>Pleosporales incertae sedis</taxon>
        <taxon>Aaosphaeria</taxon>
    </lineage>
</organism>
<gene>
    <name evidence="7" type="ORF">BU24DRAFT_378068</name>
</gene>
<evidence type="ECO:0000256" key="4">
    <source>
        <dbReference type="ARBA" id="ARBA00022827"/>
    </source>
</evidence>
<dbReference type="RefSeq" id="XP_033379500.1">
    <property type="nucleotide sequence ID" value="XM_033524658.1"/>
</dbReference>
<protein>
    <submittedName>
        <fullName evidence="7">FAD-binding domain-containing protein</fullName>
    </submittedName>
</protein>